<evidence type="ECO:0000313" key="2">
    <source>
        <dbReference type="Proteomes" id="UP001596306"/>
    </source>
</evidence>
<dbReference type="Proteomes" id="UP001596306">
    <property type="component" value="Unassembled WGS sequence"/>
</dbReference>
<comment type="caution">
    <text evidence="1">The sequence shown here is derived from an EMBL/GenBank/DDBJ whole genome shotgun (WGS) entry which is preliminary data.</text>
</comment>
<protein>
    <recommendedName>
        <fullName evidence="3">SbsA Ig-like domain-containing protein</fullName>
    </recommendedName>
</protein>
<proteinExistence type="predicted"/>
<dbReference type="InterPro" id="IPR015943">
    <property type="entry name" value="WD40/YVTN_repeat-like_dom_sf"/>
</dbReference>
<dbReference type="SUPFAM" id="SSF82171">
    <property type="entry name" value="DPP6 N-terminal domain-like"/>
    <property type="match status" value="1"/>
</dbReference>
<evidence type="ECO:0008006" key="3">
    <source>
        <dbReference type="Google" id="ProtNLM"/>
    </source>
</evidence>
<organism evidence="1 2">
    <name type="scientific">Luethyella okanaganae</name>
    <dbReference type="NCBI Taxonomy" id="69372"/>
    <lineage>
        <taxon>Bacteria</taxon>
        <taxon>Bacillati</taxon>
        <taxon>Actinomycetota</taxon>
        <taxon>Actinomycetes</taxon>
        <taxon>Micrococcales</taxon>
        <taxon>Microbacteriaceae</taxon>
        <taxon>Luethyella</taxon>
    </lineage>
</organism>
<keyword evidence="2" id="KW-1185">Reference proteome</keyword>
<dbReference type="Gene3D" id="2.130.10.10">
    <property type="entry name" value="YVTN repeat-like/Quinoprotein amine dehydrogenase"/>
    <property type="match status" value="1"/>
</dbReference>
<gene>
    <name evidence="1" type="ORF">ACFQB0_05305</name>
</gene>
<dbReference type="EMBL" id="JBHSTP010000001">
    <property type="protein sequence ID" value="MFC6355522.1"/>
    <property type="molecule type" value="Genomic_DNA"/>
</dbReference>
<reference evidence="2" key="1">
    <citation type="journal article" date="2019" name="Int. J. Syst. Evol. Microbiol.">
        <title>The Global Catalogue of Microorganisms (GCM) 10K type strain sequencing project: providing services to taxonomists for standard genome sequencing and annotation.</title>
        <authorList>
            <consortium name="The Broad Institute Genomics Platform"/>
            <consortium name="The Broad Institute Genome Sequencing Center for Infectious Disease"/>
            <person name="Wu L."/>
            <person name="Ma J."/>
        </authorList>
    </citation>
    <scope>NUCLEOTIDE SEQUENCE [LARGE SCALE GENOMIC DNA]</scope>
    <source>
        <strain evidence="2">CCUG 43304</strain>
    </source>
</reference>
<evidence type="ECO:0000313" key="1">
    <source>
        <dbReference type="EMBL" id="MFC6355522.1"/>
    </source>
</evidence>
<sequence>MIGVFAVTCLVLTAVNVVNGPRMTGFAIDSRNVVSHANQRLVIDTNQPLAEIAPEQLTIVPDTPVTVQTQGDSIVVVFPRPLAYGTDYHVTFTDVIGISRDRPSTFAVDFHTDEPPLLYLARSPAEGGTKPADRIVRTHVGSPETTLAFQAPYIQSFVPLDDGELAVVTVNDNLSSTLSLVDPNGDAAALTLPSAGTVRELRSAPEQNLLGFRFSSAPGVPGRQYDNTLFLFDLKRGVANPVAGLDGSPLQAVNWGFMPGRAELVAQLYDTTLLLIDPLGSGSPIPLGQFPNLDAFAPDGLRIAVSDQNSQYVLDLSQGTENAIEPQLVDGTTPYTGELHFLSDGTGIVQRLAEFDTATGKVRQYLSLERDGESRILYEPASSNENVIGFAISPNDQYLAIRIIPNSDTQLSDGYPVDPQATTVTTLFIDIEAGVLRRSVVGFDVSW</sequence>
<accession>A0ABW1VF47</accession>
<name>A0ABW1VF47_9MICO</name>
<dbReference type="RefSeq" id="WP_386728477.1">
    <property type="nucleotide sequence ID" value="NZ_JBHSTP010000001.1"/>
</dbReference>